<proteinExistence type="predicted"/>
<organism evidence="1 2">
    <name type="scientific">Nemania bipapillata</name>
    <dbReference type="NCBI Taxonomy" id="110536"/>
    <lineage>
        <taxon>Eukaryota</taxon>
        <taxon>Fungi</taxon>
        <taxon>Dikarya</taxon>
        <taxon>Ascomycota</taxon>
        <taxon>Pezizomycotina</taxon>
        <taxon>Sordariomycetes</taxon>
        <taxon>Xylariomycetidae</taxon>
        <taxon>Xylariales</taxon>
        <taxon>Xylariaceae</taxon>
        <taxon>Nemania</taxon>
    </lineage>
</organism>
<protein>
    <submittedName>
        <fullName evidence="1">Uncharacterized protein</fullName>
    </submittedName>
</protein>
<reference evidence="1" key="1">
    <citation type="submission" date="2022-11" db="EMBL/GenBank/DDBJ databases">
        <title>Genome Sequence of Nemania bipapillata.</title>
        <authorList>
            <person name="Buettner E."/>
        </authorList>
    </citation>
    <scope>NUCLEOTIDE SEQUENCE</scope>
    <source>
        <strain evidence="1">CP14</strain>
    </source>
</reference>
<gene>
    <name evidence="1" type="ORF">ONZ43_g1792</name>
</gene>
<comment type="caution">
    <text evidence="1">The sequence shown here is derived from an EMBL/GenBank/DDBJ whole genome shotgun (WGS) entry which is preliminary data.</text>
</comment>
<keyword evidence="2" id="KW-1185">Reference proteome</keyword>
<dbReference type="Proteomes" id="UP001153334">
    <property type="component" value="Unassembled WGS sequence"/>
</dbReference>
<dbReference type="EMBL" id="JAPESX010000331">
    <property type="protein sequence ID" value="KAJ8121865.1"/>
    <property type="molecule type" value="Genomic_DNA"/>
</dbReference>
<accession>A0ACC2J304</accession>
<name>A0ACC2J304_9PEZI</name>
<sequence>MPPSTGTATLVVGIDFGTTAGSPPGQPEIVSLWQTSIDNRQNNSDSHKVPSKIHYDDKGEVSWGFKVPAGVKAIEWFKLLLVSDKDLQSHLQGSSHIEVASKSLDMLGKSFIEAVGDYLKALWNHALEQICNAEGQALIDGMPFHVVLTVPAIWNDYSRARMRVAAKCAGILKLRAAGKTTLSLVSEPEAAAIATIPELENREDLQVGDSFVVVDAGGGTVGIMVSNKPSTESQMTTRSTSLLVRNVRQ</sequence>
<evidence type="ECO:0000313" key="2">
    <source>
        <dbReference type="Proteomes" id="UP001153334"/>
    </source>
</evidence>
<evidence type="ECO:0000313" key="1">
    <source>
        <dbReference type="EMBL" id="KAJ8121865.1"/>
    </source>
</evidence>